<gene>
    <name evidence="1" type="ORF">H3H37_00170</name>
</gene>
<name>A0A7W2EN15_9BURK</name>
<comment type="caution">
    <text evidence="1">The sequence shown here is derived from an EMBL/GenBank/DDBJ whole genome shotgun (WGS) entry which is preliminary data.</text>
</comment>
<reference evidence="1 2" key="1">
    <citation type="submission" date="2020-07" db="EMBL/GenBank/DDBJ databases">
        <title>Novel species isolated from subtropical streams in China.</title>
        <authorList>
            <person name="Lu H."/>
        </authorList>
    </citation>
    <scope>NUCLEOTIDE SEQUENCE [LARGE SCALE GENOMIC DNA]</scope>
    <source>
        <strain evidence="1 2">LX20W</strain>
    </source>
</reference>
<accession>A0A7W2EN15</accession>
<dbReference type="RefSeq" id="WP_182158912.1">
    <property type="nucleotide sequence ID" value="NZ_JACEZT010000001.1"/>
</dbReference>
<keyword evidence="2" id="KW-1185">Reference proteome</keyword>
<evidence type="ECO:0000313" key="2">
    <source>
        <dbReference type="Proteomes" id="UP000534388"/>
    </source>
</evidence>
<evidence type="ECO:0000313" key="1">
    <source>
        <dbReference type="EMBL" id="MBA5635483.1"/>
    </source>
</evidence>
<dbReference type="Proteomes" id="UP000534388">
    <property type="component" value="Unassembled WGS sequence"/>
</dbReference>
<sequence length="143" mass="15370">MIGTAVLLSVAGVASLLWASRSGPLLPLPFSARSSQLKAWQRRFPDAPREAMDDFLAMFCAAFALRRYEKELLSPDDRVLGIHRALYPGEGSTDSPELAELAASLRQRYGLAVGQTWNDEVTLAGLFELTGLGGLPAALAHSA</sequence>
<protein>
    <submittedName>
        <fullName evidence="1">Uncharacterized protein</fullName>
    </submittedName>
</protein>
<proteinExistence type="predicted"/>
<organism evidence="1 2">
    <name type="scientific">Rugamonas brunnea</name>
    <dbReference type="NCBI Taxonomy" id="2758569"/>
    <lineage>
        <taxon>Bacteria</taxon>
        <taxon>Pseudomonadati</taxon>
        <taxon>Pseudomonadota</taxon>
        <taxon>Betaproteobacteria</taxon>
        <taxon>Burkholderiales</taxon>
        <taxon>Oxalobacteraceae</taxon>
        <taxon>Telluria group</taxon>
        <taxon>Rugamonas</taxon>
    </lineage>
</organism>
<dbReference type="AlphaFoldDB" id="A0A7W2EN15"/>
<dbReference type="EMBL" id="JACEZT010000001">
    <property type="protein sequence ID" value="MBA5635483.1"/>
    <property type="molecule type" value="Genomic_DNA"/>
</dbReference>